<proteinExistence type="predicted"/>
<organism evidence="2">
    <name type="scientific">Aegilops tauschii</name>
    <name type="common">Tausch's goatgrass</name>
    <name type="synonym">Aegilops squarrosa</name>
    <dbReference type="NCBI Taxonomy" id="37682"/>
    <lineage>
        <taxon>Eukaryota</taxon>
        <taxon>Viridiplantae</taxon>
        <taxon>Streptophyta</taxon>
        <taxon>Embryophyta</taxon>
        <taxon>Tracheophyta</taxon>
        <taxon>Spermatophyta</taxon>
        <taxon>Magnoliopsida</taxon>
        <taxon>Liliopsida</taxon>
        <taxon>Poales</taxon>
        <taxon>Poaceae</taxon>
        <taxon>BOP clade</taxon>
        <taxon>Pooideae</taxon>
        <taxon>Triticodae</taxon>
        <taxon>Triticeae</taxon>
        <taxon>Triticinae</taxon>
        <taxon>Aegilops</taxon>
    </lineage>
</organism>
<evidence type="ECO:0000259" key="1">
    <source>
        <dbReference type="Pfam" id="PF03478"/>
    </source>
</evidence>
<evidence type="ECO:0000313" key="2">
    <source>
        <dbReference type="EnsemblPlants" id="EMT03052"/>
    </source>
</evidence>
<dbReference type="SUPFAM" id="SSF81383">
    <property type="entry name" value="F-box domain"/>
    <property type="match status" value="1"/>
</dbReference>
<dbReference type="EnsemblPlants" id="EMT03052">
    <property type="protein sequence ID" value="EMT03052"/>
    <property type="gene ID" value="F775_52488"/>
</dbReference>
<dbReference type="PANTHER" id="PTHR33165">
    <property type="entry name" value="F-BOX DOMAIN CONTAINING PROTEIN-LIKE-RELATED"/>
    <property type="match status" value="1"/>
</dbReference>
<dbReference type="InterPro" id="IPR005174">
    <property type="entry name" value="KIB1-4_b-propeller"/>
</dbReference>
<accession>N1QRR6</accession>
<sequence>MALTPQKTSVPRRRRTTEASGWASMINKLEKKRRSFSVPRRRRTTEASGWASLPTDVVHLVTSRLLADDVVDYIVFRAVCSGWRSCTSDARDPTLCKPDLWPRGWVPLCDGDGVRPDDAGEISFFHTRTARRLRVRLPELRRHRIVGFTQGLIILLNKRTAAVRVLHPFTRVVVDLPSLVPVFHDAVRNRNSLLDMNAAVCSASSAATSIAVVAWFPWTRVVIGAEAGRPTWEVLHRGLFLRSILPFQGRLYATVAMGGSREIMQLYPRSPHPVLAHVPNDFGNPSLCNYFLVESGGRVLLAVHHLTAQHCGVEPFQQNAYKLFALDIDRGELIPVNCLGGHALFLSRDRSLSVSARDLPSVKSNSISFSLRRDPVVVHSIRTGFSERLAVSCQIHDGKDRIRPSVRPFTIADHLLTYCHPHEWTKGLMFHEYHSIPESFEELTKNIKAKNSELRIPRIAHLWPYFDVFKPYMIEEPYLFLYVNNNAELWKHMQKGEKSGVCLDS</sequence>
<feature type="domain" description="KIB1-4 beta-propeller" evidence="1">
    <location>
        <begin position="129"/>
        <end position="374"/>
    </location>
</feature>
<dbReference type="InterPro" id="IPR036047">
    <property type="entry name" value="F-box-like_dom_sf"/>
</dbReference>
<reference evidence="2" key="1">
    <citation type="submission" date="2015-06" db="UniProtKB">
        <authorList>
            <consortium name="EnsemblPlants"/>
        </authorList>
    </citation>
    <scope>IDENTIFICATION</scope>
</reference>
<protein>
    <recommendedName>
        <fullName evidence="1">KIB1-4 beta-propeller domain-containing protein</fullName>
    </recommendedName>
</protein>
<dbReference type="Pfam" id="PF03478">
    <property type="entry name" value="Beta-prop_KIB1-4"/>
    <property type="match status" value="1"/>
</dbReference>
<dbReference type="AlphaFoldDB" id="N1QRR6"/>
<name>N1QRR6_AEGTA</name>
<dbReference type="PANTHER" id="PTHR33165:SF72">
    <property type="entry name" value="F-BOX DOMAIN-CONTAINING PROTEIN"/>
    <property type="match status" value="1"/>
</dbReference>